<feature type="transmembrane region" description="Helical" evidence="9">
    <location>
        <begin position="65"/>
        <end position="88"/>
    </location>
</feature>
<dbReference type="PANTHER" id="PTHR30175:SF1">
    <property type="entry name" value="PTS SYSTEM ARBUTIN-, CELLOBIOSE-, AND SALICIN-SPECIFIC EIIBC COMPONENT-RELATED"/>
    <property type="match status" value="1"/>
</dbReference>
<evidence type="ECO:0000256" key="6">
    <source>
        <dbReference type="ARBA" id="ARBA00022692"/>
    </source>
</evidence>
<dbReference type="Proteomes" id="UP001238969">
    <property type="component" value="Unassembled WGS sequence"/>
</dbReference>
<gene>
    <name evidence="11" type="ORF">QP355_07145</name>
</gene>
<keyword evidence="5" id="KW-0598">Phosphotransferase system</keyword>
<keyword evidence="7 9" id="KW-1133">Transmembrane helix</keyword>
<keyword evidence="2" id="KW-0813">Transport</keyword>
<feature type="domain" description="PTS EIIC type-1" evidence="10">
    <location>
        <begin position="1"/>
        <end position="90"/>
    </location>
</feature>
<feature type="non-terminal residue" evidence="11">
    <location>
        <position position="1"/>
    </location>
</feature>
<organism evidence="11 12">
    <name type="scientific">Gardnerella vaginalis</name>
    <dbReference type="NCBI Taxonomy" id="2702"/>
    <lineage>
        <taxon>Bacteria</taxon>
        <taxon>Bacillati</taxon>
        <taxon>Actinomycetota</taxon>
        <taxon>Actinomycetes</taxon>
        <taxon>Bifidobacteriales</taxon>
        <taxon>Bifidobacteriaceae</taxon>
        <taxon>Gardnerella</taxon>
    </lineage>
</organism>
<keyword evidence="8 9" id="KW-0472">Membrane</keyword>
<dbReference type="InterPro" id="IPR003352">
    <property type="entry name" value="PTS_EIIC"/>
</dbReference>
<evidence type="ECO:0000313" key="12">
    <source>
        <dbReference type="Proteomes" id="UP001238969"/>
    </source>
</evidence>
<evidence type="ECO:0000256" key="2">
    <source>
        <dbReference type="ARBA" id="ARBA00022448"/>
    </source>
</evidence>
<keyword evidence="6 9" id="KW-0812">Transmembrane</keyword>
<dbReference type="GO" id="GO:0005886">
    <property type="term" value="C:plasma membrane"/>
    <property type="evidence" value="ECO:0007669"/>
    <property type="project" value="UniProtKB-SubCell"/>
</dbReference>
<evidence type="ECO:0000256" key="5">
    <source>
        <dbReference type="ARBA" id="ARBA00022683"/>
    </source>
</evidence>
<evidence type="ECO:0000256" key="1">
    <source>
        <dbReference type="ARBA" id="ARBA00004651"/>
    </source>
</evidence>
<feature type="non-terminal residue" evidence="11">
    <location>
        <position position="90"/>
    </location>
</feature>
<evidence type="ECO:0000256" key="8">
    <source>
        <dbReference type="ARBA" id="ARBA00023136"/>
    </source>
</evidence>
<dbReference type="GO" id="GO:0009401">
    <property type="term" value="P:phosphoenolpyruvate-dependent sugar phosphotransferase system"/>
    <property type="evidence" value="ECO:0007669"/>
    <property type="project" value="UniProtKB-KW"/>
</dbReference>
<evidence type="ECO:0000259" key="10">
    <source>
        <dbReference type="PROSITE" id="PS51103"/>
    </source>
</evidence>
<feature type="transmembrane region" description="Helical" evidence="9">
    <location>
        <begin position="38"/>
        <end position="59"/>
    </location>
</feature>
<dbReference type="Pfam" id="PF02378">
    <property type="entry name" value="PTS_EIIC"/>
    <property type="match status" value="1"/>
</dbReference>
<keyword evidence="3" id="KW-1003">Cell membrane</keyword>
<evidence type="ECO:0000256" key="9">
    <source>
        <dbReference type="SAM" id="Phobius"/>
    </source>
</evidence>
<dbReference type="AlphaFoldDB" id="A0ABD4ZHV2"/>
<evidence type="ECO:0000313" key="11">
    <source>
        <dbReference type="EMBL" id="MDK6862398.1"/>
    </source>
</evidence>
<comment type="caution">
    <text evidence="11">The sequence shown here is derived from an EMBL/GenBank/DDBJ whole genome shotgun (WGS) entry which is preliminary data.</text>
</comment>
<dbReference type="PANTHER" id="PTHR30175">
    <property type="entry name" value="PHOSPHOTRANSFERASE SYSTEM TRANSPORT PROTEIN"/>
    <property type="match status" value="1"/>
</dbReference>
<evidence type="ECO:0000256" key="7">
    <source>
        <dbReference type="ARBA" id="ARBA00022989"/>
    </source>
</evidence>
<reference evidence="11 12" key="1">
    <citation type="submission" date="2023-05" db="EMBL/GenBank/DDBJ databases">
        <title>Cataloging the Phylogenetic Diversity of Human Bladder Bacteria.</title>
        <authorList>
            <person name="Du J."/>
        </authorList>
    </citation>
    <scope>NUCLEOTIDE SEQUENCE [LARGE SCALE GENOMIC DNA]</scope>
    <source>
        <strain evidence="11 12">UMB6972</strain>
    </source>
</reference>
<dbReference type="InterPro" id="IPR050558">
    <property type="entry name" value="PTS_Sugar-Specific_Components"/>
</dbReference>
<sequence>GIPVTLLNYSSSVIPIIFSAWLCSILERRLNAWLPSAIKNFFTPLLCLMVITPVTFLLVGPLSTWISELIAAGYLWLYQAVPAFAGAVMG</sequence>
<evidence type="ECO:0000256" key="4">
    <source>
        <dbReference type="ARBA" id="ARBA00022597"/>
    </source>
</evidence>
<name>A0ABD4ZHV2_GARVA</name>
<dbReference type="EMBL" id="JASOLZ010000141">
    <property type="protein sequence ID" value="MDK6862398.1"/>
    <property type="molecule type" value="Genomic_DNA"/>
</dbReference>
<dbReference type="PROSITE" id="PS51103">
    <property type="entry name" value="PTS_EIIC_TYPE_1"/>
    <property type="match status" value="1"/>
</dbReference>
<comment type="subcellular location">
    <subcellularLocation>
        <location evidence="1">Cell membrane</location>
        <topology evidence="1">Multi-pass membrane protein</topology>
    </subcellularLocation>
</comment>
<feature type="transmembrane region" description="Helical" evidence="9">
    <location>
        <begin position="6"/>
        <end position="26"/>
    </location>
</feature>
<accession>A0ABD4ZHV2</accession>
<keyword evidence="4" id="KW-0762">Sugar transport</keyword>
<protein>
    <submittedName>
        <fullName evidence="11">PTS transporter subunit EIIC</fullName>
    </submittedName>
</protein>
<proteinExistence type="predicted"/>
<evidence type="ECO:0000256" key="3">
    <source>
        <dbReference type="ARBA" id="ARBA00022475"/>
    </source>
</evidence>
<dbReference type="InterPro" id="IPR013013">
    <property type="entry name" value="PTS_EIIC_1"/>
</dbReference>